<keyword evidence="3" id="KW-0411">Iron-sulfur</keyword>
<dbReference type="PROSITE" id="PS50076">
    <property type="entry name" value="DNAJ_2"/>
    <property type="match status" value="1"/>
</dbReference>
<keyword evidence="1" id="KW-0479">Metal-binding</keyword>
<accession>A0AAW1QNG7</accession>
<organism evidence="6 7">
    <name type="scientific">Elliptochloris bilobata</name>
    <dbReference type="NCBI Taxonomy" id="381761"/>
    <lineage>
        <taxon>Eukaryota</taxon>
        <taxon>Viridiplantae</taxon>
        <taxon>Chlorophyta</taxon>
        <taxon>core chlorophytes</taxon>
        <taxon>Trebouxiophyceae</taxon>
        <taxon>Trebouxiophyceae incertae sedis</taxon>
        <taxon>Elliptochloris clade</taxon>
        <taxon>Elliptochloris</taxon>
    </lineage>
</organism>
<dbReference type="SUPFAM" id="SSF46565">
    <property type="entry name" value="Chaperone J-domain"/>
    <property type="match status" value="1"/>
</dbReference>
<evidence type="ECO:0000313" key="7">
    <source>
        <dbReference type="Proteomes" id="UP001445335"/>
    </source>
</evidence>
<dbReference type="Gene3D" id="1.10.287.110">
    <property type="entry name" value="DnaJ domain"/>
    <property type="match status" value="1"/>
</dbReference>
<dbReference type="GO" id="GO:0009055">
    <property type="term" value="F:electron transfer activity"/>
    <property type="evidence" value="ECO:0007669"/>
    <property type="project" value="InterPro"/>
</dbReference>
<keyword evidence="7" id="KW-1185">Reference proteome</keyword>
<dbReference type="Pfam" id="PF13370">
    <property type="entry name" value="Fer4_13"/>
    <property type="match status" value="1"/>
</dbReference>
<dbReference type="PRINTS" id="PR00352">
    <property type="entry name" value="3FE4SFRDOXIN"/>
</dbReference>
<evidence type="ECO:0000256" key="1">
    <source>
        <dbReference type="ARBA" id="ARBA00022723"/>
    </source>
</evidence>
<dbReference type="SUPFAM" id="SSF54862">
    <property type="entry name" value="4Fe-4S ferredoxins"/>
    <property type="match status" value="1"/>
</dbReference>
<dbReference type="InterPro" id="IPR036869">
    <property type="entry name" value="J_dom_sf"/>
</dbReference>
<gene>
    <name evidence="6" type="ORF">WJX81_003146</name>
</gene>
<evidence type="ECO:0000259" key="4">
    <source>
        <dbReference type="PROSITE" id="PS50076"/>
    </source>
</evidence>
<evidence type="ECO:0008006" key="8">
    <source>
        <dbReference type="Google" id="ProtNLM"/>
    </source>
</evidence>
<dbReference type="SMART" id="SM00271">
    <property type="entry name" value="DnaJ"/>
    <property type="match status" value="1"/>
</dbReference>
<dbReference type="AlphaFoldDB" id="A0AAW1QNG7"/>
<keyword evidence="2" id="KW-0408">Iron</keyword>
<dbReference type="Proteomes" id="UP001445335">
    <property type="component" value="Unassembled WGS sequence"/>
</dbReference>
<dbReference type="InterPro" id="IPR017896">
    <property type="entry name" value="4Fe4S_Fe-S-bd"/>
</dbReference>
<comment type="caution">
    <text evidence="6">The sequence shown here is derived from an EMBL/GenBank/DDBJ whole genome shotgun (WGS) entry which is preliminary data.</text>
</comment>
<dbReference type="Gene3D" id="3.30.70.20">
    <property type="match status" value="1"/>
</dbReference>
<dbReference type="GO" id="GO:0005506">
    <property type="term" value="F:iron ion binding"/>
    <property type="evidence" value="ECO:0007669"/>
    <property type="project" value="InterPro"/>
</dbReference>
<name>A0AAW1QNG7_9CHLO</name>
<dbReference type="EMBL" id="JALJOU010000080">
    <property type="protein sequence ID" value="KAK9823046.1"/>
    <property type="molecule type" value="Genomic_DNA"/>
</dbReference>
<dbReference type="PANTHER" id="PTHR45295">
    <property type="entry name" value="CHAPERONE PROTEIN DNAJ C76, CHLOROPLASTIC"/>
    <property type="match status" value="1"/>
</dbReference>
<reference evidence="6 7" key="1">
    <citation type="journal article" date="2024" name="Nat. Commun.">
        <title>Phylogenomics reveals the evolutionary origins of lichenization in chlorophyte algae.</title>
        <authorList>
            <person name="Puginier C."/>
            <person name="Libourel C."/>
            <person name="Otte J."/>
            <person name="Skaloud P."/>
            <person name="Haon M."/>
            <person name="Grisel S."/>
            <person name="Petersen M."/>
            <person name="Berrin J.G."/>
            <person name="Delaux P.M."/>
            <person name="Dal Grande F."/>
            <person name="Keller J."/>
        </authorList>
    </citation>
    <scope>NUCLEOTIDE SEQUENCE [LARGE SCALE GENOMIC DNA]</scope>
    <source>
        <strain evidence="6 7">SAG 245.80</strain>
    </source>
</reference>
<evidence type="ECO:0000259" key="5">
    <source>
        <dbReference type="PROSITE" id="PS51379"/>
    </source>
</evidence>
<dbReference type="CDD" id="cd06257">
    <property type="entry name" value="DnaJ"/>
    <property type="match status" value="1"/>
</dbReference>
<dbReference type="Pfam" id="PF00226">
    <property type="entry name" value="DnaJ"/>
    <property type="match status" value="1"/>
</dbReference>
<evidence type="ECO:0000313" key="6">
    <source>
        <dbReference type="EMBL" id="KAK9823046.1"/>
    </source>
</evidence>
<feature type="domain" description="J" evidence="4">
    <location>
        <begin position="10"/>
        <end position="73"/>
    </location>
</feature>
<feature type="domain" description="4Fe-4S ferredoxin-type" evidence="5">
    <location>
        <begin position="99"/>
        <end position="128"/>
    </location>
</feature>
<dbReference type="GO" id="GO:0051536">
    <property type="term" value="F:iron-sulfur cluster binding"/>
    <property type="evidence" value="ECO:0007669"/>
    <property type="project" value="UniProtKB-KW"/>
</dbReference>
<sequence>MRDIVPAPADFYELLGLDLDAGAADVRLAYRSLQRIVHPDIAGESATEMAAFLNVAHATLMDDSVRGLYARDVQRFRREVGQFDGRPVSRWLGAEAEQRAVFVDESTCIGCMNCTNCAPSTFFIEDEYGRARVHAQWGDEEDAIREAVDMCPVDCIAYIKRSQLALLEFVMKSCSREDIAIMARRRSGNLSTAPAKGNPFVRAEVWLKYRSEAQVALDDGVKRMQDEALAAAIARVWLALPDAVREKGWPAWTSKQARAPVAFPASMQP</sequence>
<protein>
    <recommendedName>
        <fullName evidence="8">J domain-containing protein</fullName>
    </recommendedName>
</protein>
<proteinExistence type="predicted"/>
<dbReference type="InterPro" id="IPR001080">
    <property type="entry name" value="3Fe4S_ferredoxin"/>
</dbReference>
<dbReference type="PROSITE" id="PS51379">
    <property type="entry name" value="4FE4S_FER_2"/>
    <property type="match status" value="1"/>
</dbReference>
<dbReference type="InterPro" id="IPR001623">
    <property type="entry name" value="DnaJ_domain"/>
</dbReference>
<evidence type="ECO:0000256" key="2">
    <source>
        <dbReference type="ARBA" id="ARBA00023004"/>
    </source>
</evidence>
<evidence type="ECO:0000256" key="3">
    <source>
        <dbReference type="ARBA" id="ARBA00023014"/>
    </source>
</evidence>
<dbReference type="PANTHER" id="PTHR45295:SF1">
    <property type="entry name" value="CHAPERONE PROTEIN DNAJ C76, CHLOROPLASTIC"/>
    <property type="match status" value="1"/>
</dbReference>